<dbReference type="EMBL" id="FOAN01000001">
    <property type="protein sequence ID" value="SEK54875.1"/>
    <property type="molecule type" value="Genomic_DNA"/>
</dbReference>
<evidence type="ECO:0000313" key="2">
    <source>
        <dbReference type="Proteomes" id="UP000199664"/>
    </source>
</evidence>
<organism evidence="1 2">
    <name type="scientific">Bosea lupini</name>
    <dbReference type="NCBI Taxonomy" id="1036779"/>
    <lineage>
        <taxon>Bacteria</taxon>
        <taxon>Pseudomonadati</taxon>
        <taxon>Pseudomonadota</taxon>
        <taxon>Alphaproteobacteria</taxon>
        <taxon>Hyphomicrobiales</taxon>
        <taxon>Boseaceae</taxon>
        <taxon>Bosea</taxon>
    </lineage>
</organism>
<dbReference type="Proteomes" id="UP000199664">
    <property type="component" value="Unassembled WGS sequence"/>
</dbReference>
<sequence>MTAGHIYTCFRSMGWSINIPDFWQPLRDLKSKKFFAKNDAGEYEINHIGLDYVQKLGKNGAV</sequence>
<name>A0A1H7I2Y8_9HYPH</name>
<keyword evidence="2" id="KW-1185">Reference proteome</keyword>
<reference evidence="2" key="1">
    <citation type="submission" date="2016-10" db="EMBL/GenBank/DDBJ databases">
        <authorList>
            <person name="Varghese N."/>
            <person name="Submissions S."/>
        </authorList>
    </citation>
    <scope>NUCLEOTIDE SEQUENCE [LARGE SCALE GENOMIC DNA]</scope>
    <source>
        <strain evidence="2">LMG 26383,CCUG 61248,R- 45681</strain>
    </source>
</reference>
<protein>
    <submittedName>
        <fullName evidence="1">Uncharacterized protein</fullName>
    </submittedName>
</protein>
<evidence type="ECO:0000313" key="1">
    <source>
        <dbReference type="EMBL" id="SEK54875.1"/>
    </source>
</evidence>
<accession>A0A1H7I2Y8</accession>
<dbReference type="AlphaFoldDB" id="A0A1H7I2Y8"/>
<gene>
    <name evidence="1" type="ORF">SAMN04515666_101795</name>
</gene>
<proteinExistence type="predicted"/>